<evidence type="ECO:0000313" key="6">
    <source>
        <dbReference type="EMBL" id="EFX70309.1"/>
    </source>
</evidence>
<feature type="domain" description="Fibrillar collagen NC1" evidence="5">
    <location>
        <begin position="69"/>
        <end position="125"/>
    </location>
</feature>
<dbReference type="PhylomeDB" id="E9HD58"/>
<dbReference type="GO" id="GO:0005201">
    <property type="term" value="F:extracellular matrix structural constituent"/>
    <property type="evidence" value="ECO:0007669"/>
    <property type="project" value="InterPro"/>
</dbReference>
<keyword evidence="3" id="KW-0176">Collagen</keyword>
<organism evidence="6 7">
    <name type="scientific">Daphnia pulex</name>
    <name type="common">Water flea</name>
    <dbReference type="NCBI Taxonomy" id="6669"/>
    <lineage>
        <taxon>Eukaryota</taxon>
        <taxon>Metazoa</taxon>
        <taxon>Ecdysozoa</taxon>
        <taxon>Arthropoda</taxon>
        <taxon>Crustacea</taxon>
        <taxon>Branchiopoda</taxon>
        <taxon>Diplostraca</taxon>
        <taxon>Cladocera</taxon>
        <taxon>Anomopoda</taxon>
        <taxon>Daphniidae</taxon>
        <taxon>Daphnia</taxon>
    </lineage>
</organism>
<evidence type="ECO:0000313" key="7">
    <source>
        <dbReference type="Proteomes" id="UP000000305"/>
    </source>
</evidence>
<keyword evidence="4" id="KW-0175">Coiled coil</keyword>
<evidence type="ECO:0000256" key="4">
    <source>
        <dbReference type="SAM" id="Coils"/>
    </source>
</evidence>
<feature type="coiled-coil region" evidence="4">
    <location>
        <begin position="12"/>
        <end position="39"/>
    </location>
</feature>
<evidence type="ECO:0000259" key="5">
    <source>
        <dbReference type="Pfam" id="PF01410"/>
    </source>
</evidence>
<dbReference type="GO" id="GO:0005581">
    <property type="term" value="C:collagen trimer"/>
    <property type="evidence" value="ECO:0007669"/>
    <property type="project" value="UniProtKB-KW"/>
</dbReference>
<sequence length="177" mass="19663">MTLFTSVTIKIKEDLEAKVVNLETKVARLEAQVNHQESIFTALIKSERDKKFASQKGISRNVETNEHYKRNAAPRTCGEVFATNPLLDSGMYWIDPDGQGVGDNAINVYCNMTTGSTSVLHDSELKIDVGKCSDPGCYSRKINYYATEKQIAALVGLSNNCSQTIIVVRLQQRSLNK</sequence>
<gene>
    <name evidence="6" type="ORF">DAPPUDRAFT_257243</name>
</gene>
<proteinExistence type="predicted"/>
<dbReference type="SUPFAM" id="SSF56496">
    <property type="entry name" value="Fibrinogen C-terminal domain-like"/>
    <property type="match status" value="1"/>
</dbReference>
<dbReference type="OrthoDB" id="8939548at2759"/>
<evidence type="ECO:0000256" key="3">
    <source>
        <dbReference type="ARBA" id="ARBA00023119"/>
    </source>
</evidence>
<keyword evidence="7" id="KW-1185">Reference proteome</keyword>
<dbReference type="KEGG" id="dpx:DAPPUDRAFT_257243"/>
<keyword evidence="2" id="KW-0964">Secreted</keyword>
<accession>E9HD58</accession>
<dbReference type="Pfam" id="PF01410">
    <property type="entry name" value="COLFI"/>
    <property type="match status" value="1"/>
</dbReference>
<reference evidence="6 7" key="1">
    <citation type="journal article" date="2011" name="Science">
        <title>The ecoresponsive genome of Daphnia pulex.</title>
        <authorList>
            <person name="Colbourne J.K."/>
            <person name="Pfrender M.E."/>
            <person name="Gilbert D."/>
            <person name="Thomas W.K."/>
            <person name="Tucker A."/>
            <person name="Oakley T.H."/>
            <person name="Tokishita S."/>
            <person name="Aerts A."/>
            <person name="Arnold G.J."/>
            <person name="Basu M.K."/>
            <person name="Bauer D.J."/>
            <person name="Caceres C.E."/>
            <person name="Carmel L."/>
            <person name="Casola C."/>
            <person name="Choi J.H."/>
            <person name="Detter J.C."/>
            <person name="Dong Q."/>
            <person name="Dusheyko S."/>
            <person name="Eads B.D."/>
            <person name="Frohlich T."/>
            <person name="Geiler-Samerotte K.A."/>
            <person name="Gerlach D."/>
            <person name="Hatcher P."/>
            <person name="Jogdeo S."/>
            <person name="Krijgsveld J."/>
            <person name="Kriventseva E.V."/>
            <person name="Kultz D."/>
            <person name="Laforsch C."/>
            <person name="Lindquist E."/>
            <person name="Lopez J."/>
            <person name="Manak J.R."/>
            <person name="Muller J."/>
            <person name="Pangilinan J."/>
            <person name="Patwardhan R.P."/>
            <person name="Pitluck S."/>
            <person name="Pritham E.J."/>
            <person name="Rechtsteiner A."/>
            <person name="Rho M."/>
            <person name="Rogozin I.B."/>
            <person name="Sakarya O."/>
            <person name="Salamov A."/>
            <person name="Schaack S."/>
            <person name="Shapiro H."/>
            <person name="Shiga Y."/>
            <person name="Skalitzky C."/>
            <person name="Smith Z."/>
            <person name="Souvorov A."/>
            <person name="Sung W."/>
            <person name="Tang Z."/>
            <person name="Tsuchiya D."/>
            <person name="Tu H."/>
            <person name="Vos H."/>
            <person name="Wang M."/>
            <person name="Wolf Y.I."/>
            <person name="Yamagata H."/>
            <person name="Yamada T."/>
            <person name="Ye Y."/>
            <person name="Shaw J.R."/>
            <person name="Andrews J."/>
            <person name="Crease T.J."/>
            <person name="Tang H."/>
            <person name="Lucas S.M."/>
            <person name="Robertson H.M."/>
            <person name="Bork P."/>
            <person name="Koonin E.V."/>
            <person name="Zdobnov E.M."/>
            <person name="Grigoriev I.V."/>
            <person name="Lynch M."/>
            <person name="Boore J.L."/>
        </authorList>
    </citation>
    <scope>NUCLEOTIDE SEQUENCE [LARGE SCALE GENOMIC DNA]</scope>
</reference>
<dbReference type="AlphaFoldDB" id="E9HD58"/>
<dbReference type="GO" id="GO:0070492">
    <property type="term" value="F:oligosaccharide binding"/>
    <property type="evidence" value="ECO:0000318"/>
    <property type="project" value="GO_Central"/>
</dbReference>
<dbReference type="InParanoid" id="E9HD58"/>
<dbReference type="HOGENOM" id="CLU_1519372_0_0_1"/>
<name>E9HD58_DAPPU</name>
<dbReference type="EMBL" id="GL732622">
    <property type="protein sequence ID" value="EFX70309.1"/>
    <property type="molecule type" value="Genomic_DNA"/>
</dbReference>
<dbReference type="Proteomes" id="UP000000305">
    <property type="component" value="Unassembled WGS sequence"/>
</dbReference>
<dbReference type="InterPro" id="IPR000885">
    <property type="entry name" value="Fib_collagen_C"/>
</dbReference>
<dbReference type="InterPro" id="IPR036056">
    <property type="entry name" value="Fibrinogen-like_C"/>
</dbReference>
<evidence type="ECO:0000256" key="2">
    <source>
        <dbReference type="ARBA" id="ARBA00022525"/>
    </source>
</evidence>
<dbReference type="GO" id="GO:0005615">
    <property type="term" value="C:extracellular space"/>
    <property type="evidence" value="ECO:0000318"/>
    <property type="project" value="GO_Central"/>
</dbReference>
<protein>
    <recommendedName>
        <fullName evidence="5">Fibrillar collagen NC1 domain-containing protein</fullName>
    </recommendedName>
</protein>
<dbReference type="NCBIfam" id="NF040941">
    <property type="entry name" value="GGGWT_bact"/>
    <property type="match status" value="1"/>
</dbReference>
<evidence type="ECO:0000256" key="1">
    <source>
        <dbReference type="ARBA" id="ARBA00004613"/>
    </source>
</evidence>
<dbReference type="Gene3D" id="2.60.120.1000">
    <property type="match status" value="1"/>
</dbReference>
<comment type="subcellular location">
    <subcellularLocation>
        <location evidence="1">Secreted</location>
    </subcellularLocation>
</comment>